<evidence type="ECO:0000313" key="2">
    <source>
        <dbReference type="Proteomes" id="UP000037035"/>
    </source>
</evidence>
<dbReference type="VEuPathDB" id="FungiDB:VP01_1170g3"/>
<dbReference type="OrthoDB" id="2506024at2759"/>
<dbReference type="PANTHER" id="PTHR46579:SF1">
    <property type="entry name" value="F5_8 TYPE C DOMAIN-CONTAINING PROTEIN"/>
    <property type="match status" value="1"/>
</dbReference>
<proteinExistence type="predicted"/>
<dbReference type="PANTHER" id="PTHR46579">
    <property type="entry name" value="F5/8 TYPE C DOMAIN-CONTAINING PROTEIN-RELATED"/>
    <property type="match status" value="1"/>
</dbReference>
<protein>
    <recommendedName>
        <fullName evidence="3">DUF4218 domain-containing protein</fullName>
    </recommendedName>
</protein>
<evidence type="ECO:0000313" key="1">
    <source>
        <dbReference type="EMBL" id="KNZ63222.1"/>
    </source>
</evidence>
<dbReference type="STRING" id="27349.A0A0L6VRG3"/>
<organism evidence="1 2">
    <name type="scientific">Puccinia sorghi</name>
    <dbReference type="NCBI Taxonomy" id="27349"/>
    <lineage>
        <taxon>Eukaryota</taxon>
        <taxon>Fungi</taxon>
        <taxon>Dikarya</taxon>
        <taxon>Basidiomycota</taxon>
        <taxon>Pucciniomycotina</taxon>
        <taxon>Pucciniomycetes</taxon>
        <taxon>Pucciniales</taxon>
        <taxon>Pucciniaceae</taxon>
        <taxon>Puccinia</taxon>
    </lineage>
</organism>
<gene>
    <name evidence="1" type="ORF">VP01_1170g3</name>
</gene>
<keyword evidence="2" id="KW-1185">Reference proteome</keyword>
<dbReference type="AlphaFoldDB" id="A0A0L6VRG3"/>
<name>A0A0L6VRG3_9BASI</name>
<comment type="caution">
    <text evidence="1">The sequence shown here is derived from an EMBL/GenBank/DDBJ whole genome shotgun (WGS) entry which is preliminary data.</text>
</comment>
<dbReference type="EMBL" id="LAVV01001899">
    <property type="protein sequence ID" value="KNZ63222.1"/>
    <property type="molecule type" value="Genomic_DNA"/>
</dbReference>
<sequence length="499" mass="56868">MCSYCLLPKLDIQNPEPKSWPVRTLEDHRHLAEKCCDVASISEKKKIVKEHAVRYSVLLELPYWNILENHVDPKFVSQAENKDLKADAEKPPKFRLRRSSCRPVDESEIFFNILLCSLTDPSDDDFVASGGTHDWGGEWVPQPDGKITFDRLVVAHVNRCLKRIRIPTWIKRAIPVLGKASFGRLKADEWRNLFTIQLPLILPVIWNDNHSGSESLLHNFAHLVSLVNLALKRSMNADRVAKYRQHIHEYLNSSIVLFPDVTLAPNHHMALHLADCLNRFGPSREWWSFSMEQLMAYVLKSSGNNRLGELEITYVTNFGRIPNLRALLGSRNFPDSFEPYLHLNQLVGRLNERFPLANGQWVASDQWSKLKSTNNAPVNSSVQIFLSTKHGDGVLSAMKTNKQNCVIELKPNLFAKYGMIKTIFSHSRRPPSSPGTISDTWLAVHPLTPVPATHNPFNQLRQYDTIGLSLRRLEDSQVHVVHLEDILASCAWNNLPDIP</sequence>
<reference evidence="1 2" key="1">
    <citation type="submission" date="2015-08" db="EMBL/GenBank/DDBJ databases">
        <title>Next Generation Sequencing and Analysis of the Genome of Puccinia sorghi L Schw, the Causal Agent of Maize Common Rust.</title>
        <authorList>
            <person name="Rochi L."/>
            <person name="Burguener G."/>
            <person name="Darino M."/>
            <person name="Turjanski A."/>
            <person name="Kreff E."/>
            <person name="Dieguez M.J."/>
            <person name="Sacco F."/>
        </authorList>
    </citation>
    <scope>NUCLEOTIDE SEQUENCE [LARGE SCALE GENOMIC DNA]</scope>
    <source>
        <strain evidence="1 2">RO10H11247</strain>
    </source>
</reference>
<accession>A0A0L6VRG3</accession>
<evidence type="ECO:0008006" key="3">
    <source>
        <dbReference type="Google" id="ProtNLM"/>
    </source>
</evidence>
<dbReference type="Proteomes" id="UP000037035">
    <property type="component" value="Unassembled WGS sequence"/>
</dbReference>